<dbReference type="EMBL" id="CAEZYH010000021">
    <property type="protein sequence ID" value="CAB4716412.1"/>
    <property type="molecule type" value="Genomic_DNA"/>
</dbReference>
<protein>
    <submittedName>
        <fullName evidence="1">Unannotated protein</fullName>
    </submittedName>
</protein>
<evidence type="ECO:0000313" key="3">
    <source>
        <dbReference type="EMBL" id="CAB4897230.1"/>
    </source>
</evidence>
<organism evidence="1">
    <name type="scientific">freshwater metagenome</name>
    <dbReference type="NCBI Taxonomy" id="449393"/>
    <lineage>
        <taxon>unclassified sequences</taxon>
        <taxon>metagenomes</taxon>
        <taxon>ecological metagenomes</taxon>
    </lineage>
</organism>
<gene>
    <name evidence="1" type="ORF">UFOPK2658_00721</name>
    <name evidence="2" type="ORF">UFOPK3004_00421</name>
    <name evidence="3" type="ORF">UFOPK3494_00746</name>
</gene>
<dbReference type="AlphaFoldDB" id="A0A6J6QZS2"/>
<dbReference type="EMBL" id="CAFBMF010000035">
    <property type="protein sequence ID" value="CAB4897230.1"/>
    <property type="molecule type" value="Genomic_DNA"/>
</dbReference>
<dbReference type="EMBL" id="CAFAAL010000021">
    <property type="protein sequence ID" value="CAB4796914.1"/>
    <property type="molecule type" value="Genomic_DNA"/>
</dbReference>
<sequence>MGFWDDLKRAGSALNDATDSLFGDDYYTWSCPRCSYKVHNHGSSRHRTGMAEHIYKELQVVKCQSPVLGAGCGYVFGVDPFLAYCRCTCGTLISFEAGKFLGHWKCSCGKLYTLQKHDDPQVHFSCGVSQHNHIYSVPRDFRELEFRTECKVFKPKDIAALALPNFIDRLEVAVLPRVFEKQVQQARIERANEISLLNKTQLNSARRISYRRVIVTSDGIFAEELILEN</sequence>
<accession>A0A6J6QZS2</accession>
<proteinExistence type="predicted"/>
<evidence type="ECO:0000313" key="1">
    <source>
        <dbReference type="EMBL" id="CAB4716412.1"/>
    </source>
</evidence>
<reference evidence="1" key="1">
    <citation type="submission" date="2020-05" db="EMBL/GenBank/DDBJ databases">
        <authorList>
            <person name="Chiriac C."/>
            <person name="Salcher M."/>
            <person name="Ghai R."/>
            <person name="Kavagutti S V."/>
        </authorList>
    </citation>
    <scope>NUCLEOTIDE SEQUENCE</scope>
</reference>
<evidence type="ECO:0000313" key="2">
    <source>
        <dbReference type="EMBL" id="CAB4796914.1"/>
    </source>
</evidence>
<name>A0A6J6QZS2_9ZZZZ</name>